<evidence type="ECO:0000256" key="5">
    <source>
        <dbReference type="SAM" id="MobiDB-lite"/>
    </source>
</evidence>
<evidence type="ECO:0000313" key="8">
    <source>
        <dbReference type="Proteomes" id="UP000807769"/>
    </source>
</evidence>
<evidence type="ECO:0000313" key="7">
    <source>
        <dbReference type="EMBL" id="KAG1803104.1"/>
    </source>
</evidence>
<keyword evidence="1" id="KW-0547">Nucleotide-binding</keyword>
<dbReference type="GO" id="GO:0005524">
    <property type="term" value="F:ATP binding"/>
    <property type="evidence" value="ECO:0007669"/>
    <property type="project" value="UniProtKB-KW"/>
</dbReference>
<evidence type="ECO:0000259" key="6">
    <source>
        <dbReference type="Pfam" id="PF00270"/>
    </source>
</evidence>
<proteinExistence type="predicted"/>
<accession>A0A9P7DUD0</accession>
<dbReference type="Gene3D" id="3.40.50.300">
    <property type="entry name" value="P-loop containing nucleotide triphosphate hydrolases"/>
    <property type="match status" value="1"/>
</dbReference>
<keyword evidence="3" id="KW-0347">Helicase</keyword>
<keyword evidence="2" id="KW-0378">Hydrolase</keyword>
<dbReference type="GO" id="GO:0003676">
    <property type="term" value="F:nucleic acid binding"/>
    <property type="evidence" value="ECO:0007669"/>
    <property type="project" value="InterPro"/>
</dbReference>
<dbReference type="GO" id="GO:0016787">
    <property type="term" value="F:hydrolase activity"/>
    <property type="evidence" value="ECO:0007669"/>
    <property type="project" value="UniProtKB-KW"/>
</dbReference>
<feature type="region of interest" description="Disordered" evidence="5">
    <location>
        <begin position="191"/>
        <end position="248"/>
    </location>
</feature>
<sequence>MQVFQALYTSDENVFIGAPTGSGKTICAKFTLLCLWSKREQPRVVCIEPYQEMIDQHVAEWYWKFSSLQGGKEIVSLTGDTSTDLQLLEKRDVVVCTPSQSSAQSHPHSSAHPGGTFLAHLFHHSPSDTHDTSPSSPLNWAQNLLRLHRQSSKGTELQGRSPTVIEVPYVQGKCRNACARDKWKRLLLPWKNPTASSSQPPKPNTMQQSGTATWNQPSLQPQPAVSNSSTTPAVGANTTAASSTPSHPDVILRQTGLWTRFWLFIGCLSPEYQDGHH</sequence>
<organism evidence="7 8">
    <name type="scientific">Suillus subaureus</name>
    <dbReference type="NCBI Taxonomy" id="48587"/>
    <lineage>
        <taxon>Eukaryota</taxon>
        <taxon>Fungi</taxon>
        <taxon>Dikarya</taxon>
        <taxon>Basidiomycota</taxon>
        <taxon>Agaricomycotina</taxon>
        <taxon>Agaricomycetes</taxon>
        <taxon>Agaricomycetidae</taxon>
        <taxon>Boletales</taxon>
        <taxon>Suillineae</taxon>
        <taxon>Suillaceae</taxon>
        <taxon>Suillus</taxon>
    </lineage>
</organism>
<evidence type="ECO:0000256" key="2">
    <source>
        <dbReference type="ARBA" id="ARBA00022801"/>
    </source>
</evidence>
<dbReference type="Pfam" id="PF00270">
    <property type="entry name" value="DEAD"/>
    <property type="match status" value="1"/>
</dbReference>
<feature type="domain" description="DEAD/DEAH-box helicase" evidence="6">
    <location>
        <begin position="2"/>
        <end position="100"/>
    </location>
</feature>
<comment type="caution">
    <text evidence="7">The sequence shown here is derived from an EMBL/GenBank/DDBJ whole genome shotgun (WGS) entry which is preliminary data.</text>
</comment>
<dbReference type="InterPro" id="IPR027417">
    <property type="entry name" value="P-loop_NTPase"/>
</dbReference>
<evidence type="ECO:0000256" key="4">
    <source>
        <dbReference type="ARBA" id="ARBA00022840"/>
    </source>
</evidence>
<evidence type="ECO:0000256" key="3">
    <source>
        <dbReference type="ARBA" id="ARBA00022806"/>
    </source>
</evidence>
<dbReference type="RefSeq" id="XP_041186421.1">
    <property type="nucleotide sequence ID" value="XM_041341240.1"/>
</dbReference>
<keyword evidence="8" id="KW-1185">Reference proteome</keyword>
<dbReference type="InterPro" id="IPR050474">
    <property type="entry name" value="Hel308_SKI2-like"/>
</dbReference>
<keyword evidence="4" id="KW-0067">ATP-binding</keyword>
<dbReference type="InterPro" id="IPR011545">
    <property type="entry name" value="DEAD/DEAH_box_helicase_dom"/>
</dbReference>
<gene>
    <name evidence="7" type="ORF">BJ212DRAFT_1487150</name>
</gene>
<dbReference type="OrthoDB" id="2689608at2759"/>
<dbReference type="PANTHER" id="PTHR47961">
    <property type="entry name" value="DNA POLYMERASE THETA, PUTATIVE (AFU_ORTHOLOGUE AFUA_1G05260)-RELATED"/>
    <property type="match status" value="1"/>
</dbReference>
<evidence type="ECO:0000256" key="1">
    <source>
        <dbReference type="ARBA" id="ARBA00022741"/>
    </source>
</evidence>
<dbReference type="Proteomes" id="UP000807769">
    <property type="component" value="Unassembled WGS sequence"/>
</dbReference>
<name>A0A9P7DUD0_9AGAM</name>
<dbReference type="GO" id="GO:0004386">
    <property type="term" value="F:helicase activity"/>
    <property type="evidence" value="ECO:0007669"/>
    <property type="project" value="UniProtKB-KW"/>
</dbReference>
<dbReference type="AlphaFoldDB" id="A0A9P7DUD0"/>
<dbReference type="SUPFAM" id="SSF52540">
    <property type="entry name" value="P-loop containing nucleoside triphosphate hydrolases"/>
    <property type="match status" value="1"/>
</dbReference>
<reference evidence="7" key="1">
    <citation type="journal article" date="2020" name="New Phytol.">
        <title>Comparative genomics reveals dynamic genome evolution in host specialist ectomycorrhizal fungi.</title>
        <authorList>
            <person name="Lofgren L.A."/>
            <person name="Nguyen N.H."/>
            <person name="Vilgalys R."/>
            <person name="Ruytinx J."/>
            <person name="Liao H.L."/>
            <person name="Branco S."/>
            <person name="Kuo A."/>
            <person name="LaButti K."/>
            <person name="Lipzen A."/>
            <person name="Andreopoulos W."/>
            <person name="Pangilinan J."/>
            <person name="Riley R."/>
            <person name="Hundley H."/>
            <person name="Na H."/>
            <person name="Barry K."/>
            <person name="Grigoriev I.V."/>
            <person name="Stajich J.E."/>
            <person name="Kennedy P.G."/>
        </authorList>
    </citation>
    <scope>NUCLEOTIDE SEQUENCE</scope>
    <source>
        <strain evidence="7">MN1</strain>
    </source>
</reference>
<protein>
    <recommendedName>
        <fullName evidence="6">DEAD/DEAH-box helicase domain-containing protein</fullName>
    </recommendedName>
</protein>
<feature type="compositionally biased region" description="Polar residues" evidence="5">
    <location>
        <begin position="193"/>
        <end position="246"/>
    </location>
</feature>
<dbReference type="GO" id="GO:0005634">
    <property type="term" value="C:nucleus"/>
    <property type="evidence" value="ECO:0007669"/>
    <property type="project" value="TreeGrafter"/>
</dbReference>
<dbReference type="PANTHER" id="PTHR47961:SF4">
    <property type="entry name" value="ACTIVATING SIGNAL COINTEGRATOR 1 COMPLEX SUBUNIT 3"/>
    <property type="match status" value="1"/>
</dbReference>
<dbReference type="GeneID" id="64635256"/>
<dbReference type="EMBL" id="JABBWG010000071">
    <property type="protein sequence ID" value="KAG1803104.1"/>
    <property type="molecule type" value="Genomic_DNA"/>
</dbReference>